<name>A0A8B4QCC0_9BACL</name>
<evidence type="ECO:0008006" key="5">
    <source>
        <dbReference type="Google" id="ProtNLM"/>
    </source>
</evidence>
<dbReference type="Proteomes" id="UP000254330">
    <property type="component" value="Unassembled WGS sequence"/>
</dbReference>
<proteinExistence type="predicted"/>
<protein>
    <recommendedName>
        <fullName evidence="5">GAF domain-containing protein</fullName>
    </recommendedName>
</protein>
<gene>
    <name evidence="2" type="ORF">DFR61_1791</name>
    <name evidence="1" type="ORF">NCTC10597_02035</name>
</gene>
<dbReference type="RefSeq" id="WP_115329392.1">
    <property type="nucleotide sequence ID" value="NZ_SNZG01000079.1"/>
</dbReference>
<organism evidence="1 3">
    <name type="scientific">Kurthia zopfii</name>
    <dbReference type="NCBI Taxonomy" id="1650"/>
    <lineage>
        <taxon>Bacteria</taxon>
        <taxon>Bacillati</taxon>
        <taxon>Bacillota</taxon>
        <taxon>Bacilli</taxon>
        <taxon>Bacillales</taxon>
        <taxon>Caryophanaceae</taxon>
        <taxon>Kurthia</taxon>
    </lineage>
</organism>
<dbReference type="InterPro" id="IPR029016">
    <property type="entry name" value="GAF-like_dom_sf"/>
</dbReference>
<evidence type="ECO:0000313" key="4">
    <source>
        <dbReference type="Proteomes" id="UP000294641"/>
    </source>
</evidence>
<dbReference type="Gene3D" id="3.30.450.40">
    <property type="match status" value="1"/>
</dbReference>
<evidence type="ECO:0000313" key="1">
    <source>
        <dbReference type="EMBL" id="STX10315.1"/>
    </source>
</evidence>
<dbReference type="SUPFAM" id="SSF55781">
    <property type="entry name" value="GAF domain-like"/>
    <property type="match status" value="1"/>
</dbReference>
<evidence type="ECO:0000313" key="2">
    <source>
        <dbReference type="EMBL" id="TDR31237.1"/>
    </source>
</evidence>
<dbReference type="EMBL" id="SNZG01000079">
    <property type="protein sequence ID" value="TDR31237.1"/>
    <property type="molecule type" value="Genomic_DNA"/>
</dbReference>
<dbReference type="EMBL" id="UGNP01000001">
    <property type="protein sequence ID" value="STX10315.1"/>
    <property type="molecule type" value="Genomic_DNA"/>
</dbReference>
<accession>A0A8B4QCC0</accession>
<evidence type="ECO:0000313" key="3">
    <source>
        <dbReference type="Proteomes" id="UP000254330"/>
    </source>
</evidence>
<reference evidence="2 4" key="2">
    <citation type="submission" date="2019-03" db="EMBL/GenBank/DDBJ databases">
        <title>Genomic Encyclopedia of Type Strains, Phase IV (KMG-IV): sequencing the most valuable type-strain genomes for metagenomic binning, comparative biology and taxonomic classification.</title>
        <authorList>
            <person name="Goeker M."/>
        </authorList>
    </citation>
    <scope>NUCLEOTIDE SEQUENCE [LARGE SCALE GENOMIC DNA]</scope>
    <source>
        <strain evidence="2 4">DSM 20580</strain>
    </source>
</reference>
<dbReference type="AlphaFoldDB" id="A0A8B4QCC0"/>
<comment type="caution">
    <text evidence="1">The sequence shown here is derived from an EMBL/GenBank/DDBJ whole genome shotgun (WGS) entry which is preliminary data.</text>
</comment>
<dbReference type="Proteomes" id="UP000294641">
    <property type="component" value="Unassembled WGS sequence"/>
</dbReference>
<sequence length="331" mass="38337">MQNKHTLDAVKGRVLDFWIELNKQEYNRSTYSRYIESVLFQDFELTHIEYYYIDGYKLKKFEVSENQCAFESIPINIALTNANQLELGMNELNLIKETHPYIDRSLIIQKNGQLDGVLFFKASKKWHEFAQTAHVQELVQLLFETSNMLRSQIEIQEKNLLKTELLHMTEIFHSTMNVAHIIDTVVKEIQFAFPENKFQVILSNDQDRVLPKNVHIFDYSNEKPATIEAFVSGEITFESIEENGCTAINSPIQGQQGTYGVIRIEAECKNAFSERDEKKIKYLGDTSGKALENAKLYHQLHGLVSDLQLINESSQHLNMNLSKNEMLLYLS</sequence>
<keyword evidence="4" id="KW-1185">Reference proteome</keyword>
<reference evidence="1 3" key="1">
    <citation type="submission" date="2018-06" db="EMBL/GenBank/DDBJ databases">
        <authorList>
            <consortium name="Pathogen Informatics"/>
            <person name="Doyle S."/>
        </authorList>
    </citation>
    <scope>NUCLEOTIDE SEQUENCE [LARGE SCALE GENOMIC DNA]</scope>
    <source>
        <strain evidence="1 3">NCTC10597</strain>
    </source>
</reference>